<sequence>MSKTVDPEITEEDLQYIEENGLELSSNTEDSDQPRILLGCDYLWEVMDSDKHKLPSGMHLISTKMDTREAAESLLESLNEKTKSMFEEPEIQRRLDIVYADITVLLSRSEDCQQKLEFLKQK</sequence>
<dbReference type="OrthoDB" id="5864674at2759"/>
<gene>
    <name evidence="2" type="ORF">SVUK_LOCUS20547</name>
</gene>
<dbReference type="EMBL" id="UYYB01141861">
    <property type="protein sequence ID" value="VDM85549.1"/>
    <property type="molecule type" value="Genomic_DNA"/>
</dbReference>
<proteinExistence type="predicted"/>
<reference evidence="2 3" key="1">
    <citation type="submission" date="2018-11" db="EMBL/GenBank/DDBJ databases">
        <authorList>
            <consortium name="Pathogen Informatics"/>
        </authorList>
    </citation>
    <scope>NUCLEOTIDE SEQUENCE [LARGE SCALE GENOMIC DNA]</scope>
</reference>
<dbReference type="AlphaFoldDB" id="A0A3P7K005"/>
<organism evidence="2 3">
    <name type="scientific">Strongylus vulgaris</name>
    <name type="common">Blood worm</name>
    <dbReference type="NCBI Taxonomy" id="40348"/>
    <lineage>
        <taxon>Eukaryota</taxon>
        <taxon>Metazoa</taxon>
        <taxon>Ecdysozoa</taxon>
        <taxon>Nematoda</taxon>
        <taxon>Chromadorea</taxon>
        <taxon>Rhabditida</taxon>
        <taxon>Rhabditina</taxon>
        <taxon>Rhabditomorpha</taxon>
        <taxon>Strongyloidea</taxon>
        <taxon>Strongylidae</taxon>
        <taxon>Strongylus</taxon>
    </lineage>
</organism>
<keyword evidence="3" id="KW-1185">Reference proteome</keyword>
<keyword evidence="1" id="KW-0175">Coiled coil</keyword>
<feature type="coiled-coil region" evidence="1">
    <location>
        <begin position="61"/>
        <end position="88"/>
    </location>
</feature>
<dbReference type="Proteomes" id="UP000270094">
    <property type="component" value="Unassembled WGS sequence"/>
</dbReference>
<evidence type="ECO:0000313" key="3">
    <source>
        <dbReference type="Proteomes" id="UP000270094"/>
    </source>
</evidence>
<accession>A0A3P7K005</accession>
<evidence type="ECO:0000256" key="1">
    <source>
        <dbReference type="SAM" id="Coils"/>
    </source>
</evidence>
<name>A0A3P7K005_STRVU</name>
<feature type="non-terminal residue" evidence="2">
    <location>
        <position position="122"/>
    </location>
</feature>
<protein>
    <submittedName>
        <fullName evidence="2">Uncharacterized protein</fullName>
    </submittedName>
</protein>
<evidence type="ECO:0000313" key="2">
    <source>
        <dbReference type="EMBL" id="VDM85549.1"/>
    </source>
</evidence>